<dbReference type="InterPro" id="IPR013830">
    <property type="entry name" value="SGNH_hydro"/>
</dbReference>
<reference evidence="2" key="1">
    <citation type="submission" date="2022-06" db="EMBL/GenBank/DDBJ databases">
        <authorList>
            <person name="Dietemann V."/>
            <person name="Ory F."/>
            <person name="Dainat B."/>
            <person name="Oberhansli S."/>
        </authorList>
    </citation>
    <scope>NUCLEOTIDE SEQUENCE</scope>
    <source>
        <strain evidence="2">Ena-SAMPLE-TAB-26-04-2022-14:26:32:270-5432</strain>
    </source>
</reference>
<sequence length="221" mass="25463">MTPDGESLFEMLHGDKPRLWLFTGDSITHGPLHTNGMRNYVEHIQERIRWELQRFHDVVINTGISGHTIQDIERGFAERIARFRPDAVFLMLGMNDCTSGPAGRGKFRGSFVRVMERIRGIGAIPVLQTPNPIFEAEAARRSDLIHYVHIIREIAREEHAVLVDHYAHWMTRQPDQARMRSAWLNDAIHPNQHGHVELARKLLLDLKLFDEESPTCNLILP</sequence>
<dbReference type="Gene3D" id="3.40.50.1110">
    <property type="entry name" value="SGNH hydrolase"/>
    <property type="match status" value="1"/>
</dbReference>
<dbReference type="Proteomes" id="UP001154322">
    <property type="component" value="Unassembled WGS sequence"/>
</dbReference>
<dbReference type="SUPFAM" id="SSF52266">
    <property type="entry name" value="SGNH hydrolase"/>
    <property type="match status" value="1"/>
</dbReference>
<evidence type="ECO:0000313" key="3">
    <source>
        <dbReference type="Proteomes" id="UP001154322"/>
    </source>
</evidence>
<protein>
    <submittedName>
        <fullName evidence="2">SGNH/GDSL hydrolase family protein</fullName>
    </submittedName>
</protein>
<dbReference type="CDD" id="cd00229">
    <property type="entry name" value="SGNH_hydrolase"/>
    <property type="match status" value="1"/>
</dbReference>
<name>A0ABN8U7Y0_9BACL</name>
<dbReference type="PANTHER" id="PTHR30383">
    <property type="entry name" value="THIOESTERASE 1/PROTEASE 1/LYSOPHOSPHOLIPASE L1"/>
    <property type="match status" value="1"/>
</dbReference>
<dbReference type="GO" id="GO:0016787">
    <property type="term" value="F:hydrolase activity"/>
    <property type="evidence" value="ECO:0007669"/>
    <property type="project" value="UniProtKB-KW"/>
</dbReference>
<keyword evidence="3" id="KW-1185">Reference proteome</keyword>
<gene>
    <name evidence="2" type="ORF">WJ0W_004464</name>
</gene>
<evidence type="ECO:0000259" key="1">
    <source>
        <dbReference type="Pfam" id="PF13472"/>
    </source>
</evidence>
<dbReference type="RefSeq" id="WP_213428209.1">
    <property type="nucleotide sequence ID" value="NZ_AP031286.1"/>
</dbReference>
<feature type="domain" description="SGNH hydrolase-type esterase" evidence="1">
    <location>
        <begin position="22"/>
        <end position="195"/>
    </location>
</feature>
<proteinExistence type="predicted"/>
<dbReference type="EMBL" id="CALYLO010000006">
    <property type="protein sequence ID" value="CAH8247230.1"/>
    <property type="molecule type" value="Genomic_DNA"/>
</dbReference>
<organism evidence="2 3">
    <name type="scientific">Paenibacillus melissococcoides</name>
    <dbReference type="NCBI Taxonomy" id="2912268"/>
    <lineage>
        <taxon>Bacteria</taxon>
        <taxon>Bacillati</taxon>
        <taxon>Bacillota</taxon>
        <taxon>Bacilli</taxon>
        <taxon>Bacillales</taxon>
        <taxon>Paenibacillaceae</taxon>
        <taxon>Paenibacillus</taxon>
    </lineage>
</organism>
<comment type="caution">
    <text evidence="2">The sequence shown here is derived from an EMBL/GenBank/DDBJ whole genome shotgun (WGS) entry which is preliminary data.</text>
</comment>
<dbReference type="InterPro" id="IPR036514">
    <property type="entry name" value="SGNH_hydro_sf"/>
</dbReference>
<dbReference type="PANTHER" id="PTHR30383:SF5">
    <property type="entry name" value="SGNH HYDROLASE-TYPE ESTERASE DOMAIN-CONTAINING PROTEIN"/>
    <property type="match status" value="1"/>
</dbReference>
<dbReference type="Pfam" id="PF13472">
    <property type="entry name" value="Lipase_GDSL_2"/>
    <property type="match status" value="1"/>
</dbReference>
<dbReference type="InterPro" id="IPR051532">
    <property type="entry name" value="Ester_Hydrolysis_Enzymes"/>
</dbReference>
<keyword evidence="2" id="KW-0378">Hydrolase</keyword>
<accession>A0ABN8U7Y0</accession>
<evidence type="ECO:0000313" key="2">
    <source>
        <dbReference type="EMBL" id="CAH8247230.1"/>
    </source>
</evidence>